<dbReference type="Pfam" id="PF02754">
    <property type="entry name" value="CCG"/>
    <property type="match status" value="2"/>
</dbReference>
<evidence type="ECO:0000256" key="3">
    <source>
        <dbReference type="ARBA" id="ARBA00022737"/>
    </source>
</evidence>
<keyword evidence="5 6" id="KW-0411">Iron-sulfur</keyword>
<comment type="catalytic activity">
    <reaction evidence="6">
        <text>glycolate + A = glyoxylate + AH2</text>
        <dbReference type="Rhea" id="RHEA:21264"/>
        <dbReference type="ChEBI" id="CHEBI:13193"/>
        <dbReference type="ChEBI" id="CHEBI:17499"/>
        <dbReference type="ChEBI" id="CHEBI:29805"/>
        <dbReference type="ChEBI" id="CHEBI:36655"/>
        <dbReference type="EC" id="1.1.99.14"/>
    </reaction>
</comment>
<evidence type="ECO:0000313" key="9">
    <source>
        <dbReference type="Proteomes" id="UP000310353"/>
    </source>
</evidence>
<dbReference type="Proteomes" id="UP000310353">
    <property type="component" value="Unassembled WGS sequence"/>
</dbReference>
<keyword evidence="1 6" id="KW-0004">4Fe-4S</keyword>
<proteinExistence type="predicted"/>
<feature type="domain" description="4Fe-4S ferredoxin-type" evidence="7">
    <location>
        <begin position="1"/>
        <end position="28"/>
    </location>
</feature>
<sequence length="421" mass="48480">MNNASDLCVKCGKCIPNCTIYDINHDEVTSPRGFLDLIAAYKEGKLQLNKELESVFESCFLCNHCVEICPSKLSVDNAIEKMRFDMVKKFGMPWYKKIILSCLKNRKWLDILAKLGYIFQSCAFHIQNKDFEKNLGMRAKFSMPFVKKGRFLSSFNKKSFLNSNPNFIDNGGSKTIGLYVGCLTNYCYTQTGFSTLKILKELKINVDLMKKQACCGVAHFFSGDFKSVEILAKKNIEYFEEKLQKLDAIIIPEATCSAMLKIDYERFFMMQDEQEWANRAKKISSKIYIASQYLYQFTSLKQLLKNKKQKKYSITYHDPCHARRMQGVFKEPRELLKANYTYIEMQNPDACCGFGGISMQTKHYDKTLSVGEKKVEMINQTMAHFVSAECSACRMQISNNLERKSSKVVFVHPLELIAKVL</sequence>
<dbReference type="Pfam" id="PF13183">
    <property type="entry name" value="Fer4_8"/>
    <property type="match status" value="1"/>
</dbReference>
<dbReference type="EC" id="1.1.99.14" evidence="6"/>
<keyword evidence="3" id="KW-0677">Repeat</keyword>
<evidence type="ECO:0000256" key="2">
    <source>
        <dbReference type="ARBA" id="ARBA00022723"/>
    </source>
</evidence>
<comment type="caution">
    <text evidence="8">The sequence shown here is derived from an EMBL/GenBank/DDBJ whole genome shotgun (WGS) entry which is preliminary data.</text>
</comment>
<dbReference type="InterPro" id="IPR009051">
    <property type="entry name" value="Helical_ferredxn"/>
</dbReference>
<dbReference type="PROSITE" id="PS00198">
    <property type="entry name" value="4FE4S_FER_1"/>
    <property type="match status" value="1"/>
</dbReference>
<dbReference type="SUPFAM" id="SSF46548">
    <property type="entry name" value="alpha-helical ferredoxin"/>
    <property type="match status" value="1"/>
</dbReference>
<comment type="function">
    <text evidence="6">Component of a complex that catalyzes the oxidation of glycolate to glyoxylate.</text>
</comment>
<evidence type="ECO:0000256" key="1">
    <source>
        <dbReference type="ARBA" id="ARBA00022485"/>
    </source>
</evidence>
<keyword evidence="6" id="KW-0813">Transport</keyword>
<keyword evidence="9" id="KW-1185">Reference proteome</keyword>
<evidence type="ECO:0000313" key="8">
    <source>
        <dbReference type="EMBL" id="TKX31195.1"/>
    </source>
</evidence>
<comment type="cofactor">
    <cofactor evidence="6">
        <name>[4Fe-4S] cluster</name>
        <dbReference type="ChEBI" id="CHEBI:49883"/>
    </cofactor>
    <text evidence="6">Binds 2 [4Fe-4S] clusters.</text>
</comment>
<dbReference type="OrthoDB" id="9770306at2"/>
<keyword evidence="4 6" id="KW-0408">Iron</keyword>
<evidence type="ECO:0000256" key="6">
    <source>
        <dbReference type="PIRNR" id="PIRNR000139"/>
    </source>
</evidence>
<dbReference type="PANTHER" id="PTHR32479">
    <property type="entry name" value="GLYCOLATE OXIDASE IRON-SULFUR SUBUNIT"/>
    <property type="match status" value="1"/>
</dbReference>
<feature type="domain" description="4Fe-4S ferredoxin-type" evidence="7">
    <location>
        <begin position="50"/>
        <end position="78"/>
    </location>
</feature>
<dbReference type="PANTHER" id="PTHR32479:SF20">
    <property type="entry name" value="GLYCOLATE OXIDASE IRON-SULFUR SUBUNIT"/>
    <property type="match status" value="1"/>
</dbReference>
<dbReference type="GO" id="GO:0019154">
    <property type="term" value="F:glycolate dehydrogenase activity"/>
    <property type="evidence" value="ECO:0007669"/>
    <property type="project" value="UniProtKB-EC"/>
</dbReference>
<evidence type="ECO:0000256" key="4">
    <source>
        <dbReference type="ARBA" id="ARBA00023004"/>
    </source>
</evidence>
<dbReference type="InterPro" id="IPR004017">
    <property type="entry name" value="Cys_rich_dom"/>
</dbReference>
<dbReference type="AlphaFoldDB" id="A0A4U7BLV7"/>
<dbReference type="GO" id="GO:0046872">
    <property type="term" value="F:metal ion binding"/>
    <property type="evidence" value="ECO:0007669"/>
    <property type="project" value="UniProtKB-UniRule"/>
</dbReference>
<dbReference type="Gene3D" id="1.10.1060.10">
    <property type="entry name" value="Alpha-helical ferredoxin"/>
    <property type="match status" value="1"/>
</dbReference>
<dbReference type="InterPro" id="IPR017896">
    <property type="entry name" value="4Fe4S_Fe-S-bd"/>
</dbReference>
<keyword evidence="2 6" id="KW-0479">Metal-binding</keyword>
<dbReference type="InterPro" id="IPR017900">
    <property type="entry name" value="4Fe4S_Fe_S_CS"/>
</dbReference>
<name>A0A4U7BLV7_9BACT</name>
<dbReference type="InterPro" id="IPR012257">
    <property type="entry name" value="Glc_ox_4Fe-4S"/>
</dbReference>
<keyword evidence="6" id="KW-0249">Electron transport</keyword>
<reference evidence="8 9" key="1">
    <citation type="submission" date="2018-05" db="EMBL/GenBank/DDBJ databases">
        <title>Novel Campyloabacter and Helicobacter Species and Strains.</title>
        <authorList>
            <person name="Mannion A.J."/>
            <person name="Shen Z."/>
            <person name="Fox J.G."/>
        </authorList>
    </citation>
    <scope>NUCLEOTIDE SEQUENCE [LARGE SCALE GENOMIC DNA]</scope>
    <source>
        <strain evidence="9">MIT17-670</strain>
    </source>
</reference>
<gene>
    <name evidence="8" type="ORF">CQA76_06755</name>
</gene>
<dbReference type="GO" id="GO:0051539">
    <property type="term" value="F:4 iron, 4 sulfur cluster binding"/>
    <property type="evidence" value="ECO:0007669"/>
    <property type="project" value="UniProtKB-UniRule"/>
</dbReference>
<comment type="catalytic activity">
    <reaction evidence="6">
        <text>(R)-lactate + A = pyruvate + AH2</text>
        <dbReference type="Rhea" id="RHEA:15089"/>
        <dbReference type="ChEBI" id="CHEBI:13193"/>
        <dbReference type="ChEBI" id="CHEBI:15361"/>
        <dbReference type="ChEBI" id="CHEBI:16004"/>
        <dbReference type="ChEBI" id="CHEBI:17499"/>
    </reaction>
</comment>
<evidence type="ECO:0000256" key="5">
    <source>
        <dbReference type="ARBA" id="ARBA00023014"/>
    </source>
</evidence>
<dbReference type="PROSITE" id="PS51379">
    <property type="entry name" value="4FE4S_FER_2"/>
    <property type="match status" value="2"/>
</dbReference>
<evidence type="ECO:0000259" key="7">
    <source>
        <dbReference type="PROSITE" id="PS51379"/>
    </source>
</evidence>
<organism evidence="8 9">
    <name type="scientific">Campylobacter aviculae</name>
    <dbReference type="NCBI Taxonomy" id="2510190"/>
    <lineage>
        <taxon>Bacteria</taxon>
        <taxon>Pseudomonadati</taxon>
        <taxon>Campylobacterota</taxon>
        <taxon>Epsilonproteobacteria</taxon>
        <taxon>Campylobacterales</taxon>
        <taxon>Campylobacteraceae</taxon>
        <taxon>Campylobacter</taxon>
    </lineage>
</organism>
<accession>A0A4U7BLV7</accession>
<dbReference type="EMBL" id="NXMA01000011">
    <property type="protein sequence ID" value="TKX31195.1"/>
    <property type="molecule type" value="Genomic_DNA"/>
</dbReference>
<dbReference type="PIRSF" id="PIRSF000139">
    <property type="entry name" value="Glc_ox_4Fe-4S"/>
    <property type="match status" value="1"/>
</dbReference>
<dbReference type="RefSeq" id="WP_137622658.1">
    <property type="nucleotide sequence ID" value="NZ_NXMA01000011.1"/>
</dbReference>
<protein>
    <recommendedName>
        <fullName evidence="6">Glycolate oxidase iron-sulfur subunit</fullName>
        <ecNumber evidence="6">1.1.99.14</ecNumber>
    </recommendedName>
</protein>